<dbReference type="SUPFAM" id="SSF55729">
    <property type="entry name" value="Acyl-CoA N-acyltransferases (Nat)"/>
    <property type="match status" value="1"/>
</dbReference>
<dbReference type="AlphaFoldDB" id="A0A9W5YV98"/>
<dbReference type="InterPro" id="IPR000182">
    <property type="entry name" value="GNAT_dom"/>
</dbReference>
<dbReference type="InterPro" id="IPR052523">
    <property type="entry name" value="Trichothecene_AcTrans"/>
</dbReference>
<dbReference type="PANTHER" id="PTHR42791">
    <property type="entry name" value="GNAT FAMILY ACETYLTRANSFERASE"/>
    <property type="match status" value="1"/>
</dbReference>
<dbReference type="GO" id="GO:0016747">
    <property type="term" value="F:acyltransferase activity, transferring groups other than amino-acyl groups"/>
    <property type="evidence" value="ECO:0007669"/>
    <property type="project" value="InterPro"/>
</dbReference>
<dbReference type="Pfam" id="PF13673">
    <property type="entry name" value="Acetyltransf_10"/>
    <property type="match status" value="1"/>
</dbReference>
<evidence type="ECO:0000313" key="3">
    <source>
        <dbReference type="Proteomes" id="UP001143548"/>
    </source>
</evidence>
<accession>A0A9W5YV98</accession>
<gene>
    <name evidence="2" type="ORF">AbraCBS73388_011247</name>
</gene>
<dbReference type="Gene3D" id="3.40.630.30">
    <property type="match status" value="1"/>
</dbReference>
<comment type="caution">
    <text evidence="2">The sequence shown here is derived from an EMBL/GenBank/DDBJ whole genome shotgun (WGS) entry which is preliminary data.</text>
</comment>
<protein>
    <recommendedName>
        <fullName evidence="1">N-acetyltransferase domain-containing protein</fullName>
    </recommendedName>
</protein>
<reference evidence="2" key="1">
    <citation type="submission" date="2022-07" db="EMBL/GenBank/DDBJ databases">
        <title>Taxonomy of Aspergillus series Nigri: significant species reduction supported by multi-species coalescent approaches.</title>
        <authorList>
            <person name="Bian C."/>
            <person name="Kusuya Y."/>
            <person name="Sklenar F."/>
            <person name="D'hooge E."/>
            <person name="Yaguchi T."/>
            <person name="Takahashi H."/>
            <person name="Hubka V."/>
        </authorList>
    </citation>
    <scope>NUCLEOTIDE SEQUENCE</scope>
    <source>
        <strain evidence="2">CBS 733.88</strain>
    </source>
</reference>
<dbReference type="Proteomes" id="UP001143548">
    <property type="component" value="Unassembled WGS sequence"/>
</dbReference>
<organism evidence="2 3">
    <name type="scientific">Aspergillus brasiliensis</name>
    <dbReference type="NCBI Taxonomy" id="319629"/>
    <lineage>
        <taxon>Eukaryota</taxon>
        <taxon>Fungi</taxon>
        <taxon>Dikarya</taxon>
        <taxon>Ascomycota</taxon>
        <taxon>Pezizomycotina</taxon>
        <taxon>Eurotiomycetes</taxon>
        <taxon>Eurotiomycetidae</taxon>
        <taxon>Eurotiales</taxon>
        <taxon>Aspergillaceae</taxon>
        <taxon>Aspergillus</taxon>
        <taxon>Aspergillus subgen. Circumdati</taxon>
    </lineage>
</organism>
<name>A0A9W5YV98_9EURO</name>
<evidence type="ECO:0000313" key="2">
    <source>
        <dbReference type="EMBL" id="GKZ24433.1"/>
    </source>
</evidence>
<dbReference type="PROSITE" id="PS51186">
    <property type="entry name" value="GNAT"/>
    <property type="match status" value="1"/>
</dbReference>
<dbReference type="PANTHER" id="PTHR42791:SF2">
    <property type="entry name" value="N-ACETYLTRANSFERASE DOMAIN-CONTAINING PROTEIN"/>
    <property type="match status" value="1"/>
</dbReference>
<dbReference type="CDD" id="cd04301">
    <property type="entry name" value="NAT_SF"/>
    <property type="match status" value="1"/>
</dbReference>
<dbReference type="EMBL" id="BROQ01000086">
    <property type="protein sequence ID" value="GKZ24433.1"/>
    <property type="molecule type" value="Genomic_DNA"/>
</dbReference>
<evidence type="ECO:0000259" key="1">
    <source>
        <dbReference type="PROSITE" id="PS51186"/>
    </source>
</evidence>
<dbReference type="InterPro" id="IPR016181">
    <property type="entry name" value="Acyl_CoA_acyltransferase"/>
</dbReference>
<proteinExistence type="predicted"/>
<sequence>MPPNQDPSPLRLEPATLSDLPALTSLWYNAFTTPSMRTIWPDTPGVRQWWHDANEHDMRHKPREKYLKVIDTSQNDRIVAYAKWSLQTAEERGARWPPWHADMDPVHNDNFLKQLETYRDTLVDLDMLATHTDYRRMGAARLLLEWGCRVADQDGVPIYIDASQAGKPVYERFGFEDRSHVFGDTGALAPMVREPVKQQA</sequence>
<feature type="domain" description="N-acetyltransferase" evidence="1">
    <location>
        <begin position="10"/>
        <end position="199"/>
    </location>
</feature>